<dbReference type="Proteomes" id="UP000321570">
    <property type="component" value="Unassembled WGS sequence"/>
</dbReference>
<accession>A0A564YD50</accession>
<gene>
    <name evidence="1" type="ORF">WMSIL1_LOCUS5202</name>
</gene>
<keyword evidence="2" id="KW-1185">Reference proteome</keyword>
<protein>
    <submittedName>
        <fullName evidence="1">Uncharacterized protein</fullName>
    </submittedName>
</protein>
<proteinExistence type="predicted"/>
<evidence type="ECO:0000313" key="2">
    <source>
        <dbReference type="Proteomes" id="UP000321570"/>
    </source>
</evidence>
<name>A0A564YD50_HYMDI</name>
<dbReference type="EMBL" id="CABIJS010000157">
    <property type="protein sequence ID" value="VUZ45140.1"/>
    <property type="molecule type" value="Genomic_DNA"/>
</dbReference>
<dbReference type="AlphaFoldDB" id="A0A564YD50"/>
<feature type="non-terminal residue" evidence="1">
    <location>
        <position position="1"/>
    </location>
</feature>
<evidence type="ECO:0000313" key="1">
    <source>
        <dbReference type="EMBL" id="VUZ45140.1"/>
    </source>
</evidence>
<feature type="non-terminal residue" evidence="1">
    <location>
        <position position="160"/>
    </location>
</feature>
<organism evidence="1 2">
    <name type="scientific">Hymenolepis diminuta</name>
    <name type="common">Rat tapeworm</name>
    <dbReference type="NCBI Taxonomy" id="6216"/>
    <lineage>
        <taxon>Eukaryota</taxon>
        <taxon>Metazoa</taxon>
        <taxon>Spiralia</taxon>
        <taxon>Lophotrochozoa</taxon>
        <taxon>Platyhelminthes</taxon>
        <taxon>Cestoda</taxon>
        <taxon>Eucestoda</taxon>
        <taxon>Cyclophyllidea</taxon>
        <taxon>Hymenolepididae</taxon>
        <taxon>Hymenolepis</taxon>
    </lineage>
</organism>
<reference evidence="1 2" key="1">
    <citation type="submission" date="2019-07" db="EMBL/GenBank/DDBJ databases">
        <authorList>
            <person name="Jastrzebski P J."/>
            <person name="Paukszto L."/>
            <person name="Jastrzebski P J."/>
        </authorList>
    </citation>
    <scope>NUCLEOTIDE SEQUENCE [LARGE SCALE GENOMIC DNA]</scope>
    <source>
        <strain evidence="1 2">WMS-il1</strain>
    </source>
</reference>
<sequence>QYSNLYVIVLVPVSARVSSICSRALGPDNLKLIINLVEKETVTKAHLSCKNESYSVVEIEAVMNVDTYELKDIDHEIPITCRLLIDFSLRGSDTEDLQFNVHKMRLSDLSSNLLDNQGRDATEWYGGTESTEDMYGTEITGENVQIFENCVLVKTFLLCF</sequence>